<dbReference type="CDD" id="cd03801">
    <property type="entry name" value="GT4_PimA-like"/>
    <property type="match status" value="1"/>
</dbReference>
<accession>A0A0G1UVG9</accession>
<dbReference type="EMBL" id="LCNT01000002">
    <property type="protein sequence ID" value="KKU61695.1"/>
    <property type="molecule type" value="Genomic_DNA"/>
</dbReference>
<name>A0A0G1UVG9_9BACT</name>
<evidence type="ECO:0000256" key="1">
    <source>
        <dbReference type="ARBA" id="ARBA00022679"/>
    </source>
</evidence>
<comment type="caution">
    <text evidence="2">The sequence shown here is derived from an EMBL/GenBank/DDBJ whole genome shotgun (WGS) entry which is preliminary data.</text>
</comment>
<dbReference type="Gene3D" id="3.40.50.2000">
    <property type="entry name" value="Glycogen Phosphorylase B"/>
    <property type="match status" value="2"/>
</dbReference>
<evidence type="ECO:0000313" key="2">
    <source>
        <dbReference type="EMBL" id="KKU61695.1"/>
    </source>
</evidence>
<dbReference type="PANTHER" id="PTHR46401">
    <property type="entry name" value="GLYCOSYLTRANSFERASE WBBK-RELATED"/>
    <property type="match status" value="1"/>
</dbReference>
<dbReference type="PANTHER" id="PTHR46401:SF2">
    <property type="entry name" value="GLYCOSYLTRANSFERASE WBBK-RELATED"/>
    <property type="match status" value="1"/>
</dbReference>
<keyword evidence="1 2" id="KW-0808">Transferase</keyword>
<evidence type="ECO:0000313" key="3">
    <source>
        <dbReference type="Proteomes" id="UP000033860"/>
    </source>
</evidence>
<protein>
    <submittedName>
        <fullName evidence="2">Glycosyl transferase family 1</fullName>
    </submittedName>
</protein>
<organism evidence="2 3">
    <name type="scientific">Candidatus Beckwithbacteria bacterium GW2011_GWB1_47_15</name>
    <dbReference type="NCBI Taxonomy" id="1618371"/>
    <lineage>
        <taxon>Bacteria</taxon>
        <taxon>Candidatus Beckwithiibacteriota</taxon>
    </lineage>
</organism>
<dbReference type="Proteomes" id="UP000033860">
    <property type="component" value="Unassembled WGS sequence"/>
</dbReference>
<reference evidence="2 3" key="1">
    <citation type="journal article" date="2015" name="Nature">
        <title>rRNA introns, odd ribosomes, and small enigmatic genomes across a large radiation of phyla.</title>
        <authorList>
            <person name="Brown C.T."/>
            <person name="Hug L.A."/>
            <person name="Thomas B.C."/>
            <person name="Sharon I."/>
            <person name="Castelle C.J."/>
            <person name="Singh A."/>
            <person name="Wilkins M.J."/>
            <person name="Williams K.H."/>
            <person name="Banfield J.F."/>
        </authorList>
    </citation>
    <scope>NUCLEOTIDE SEQUENCE [LARGE SCALE GENOMIC DNA]</scope>
</reference>
<gene>
    <name evidence="2" type="ORF">UX85_C0002G0075</name>
</gene>
<sequence length="343" mass="37759">MKKKVVILSYYSGTVSRGVETIVTEIQARLKDKIDLTVYSAASVGLKPRLPPAGRPTILNYLYLDPTSLSVCRFTKMVLKKLEADPPDILLPLNNGWMSLYAKLFCRQRPTKLTLAGFSGIGWDDKVNLWLKPDVFICLTRFHASWAKSVNPKANLKTIAVGVNTARFTRQGKKFHHGLKPPVILTVAGPQKTKRAGLAIKAVAQAKNASLLLVGSQRPETITLGQKLLGNRFKNIAVGYRDLPPVYRSCQAYTLPALPVEAYGISILEALASGLPVVVTDDPIRAELVGRAGYLVDPTNLNLYASALKKALSRQPPVSPRTQALKFSWDGLAQKYLKLWQVL</sequence>
<dbReference type="SUPFAM" id="SSF53756">
    <property type="entry name" value="UDP-Glycosyltransferase/glycogen phosphorylase"/>
    <property type="match status" value="1"/>
</dbReference>
<dbReference type="GO" id="GO:0016757">
    <property type="term" value="F:glycosyltransferase activity"/>
    <property type="evidence" value="ECO:0007669"/>
    <property type="project" value="TreeGrafter"/>
</dbReference>
<proteinExistence type="predicted"/>
<dbReference type="AlphaFoldDB" id="A0A0G1UVG9"/>
<dbReference type="Pfam" id="PF13692">
    <property type="entry name" value="Glyco_trans_1_4"/>
    <property type="match status" value="1"/>
</dbReference>
<dbReference type="GO" id="GO:0009103">
    <property type="term" value="P:lipopolysaccharide biosynthetic process"/>
    <property type="evidence" value="ECO:0007669"/>
    <property type="project" value="TreeGrafter"/>
</dbReference>